<sequence>MPAKTIAIAAIIAVSGVTNDSPKEKVLFGGDMDRIATERCIDDDRDIYKGFTLTSDYKLGYFKVNCQILETTTGDYYAAKGVYHKYSDIMKTLIVLFEKR</sequence>
<evidence type="ECO:0000313" key="2">
    <source>
        <dbReference type="Proteomes" id="UP000296201"/>
    </source>
</evidence>
<proteinExistence type="predicted"/>
<accession>A0A4P7NZ23</accession>
<reference evidence="1 2" key="1">
    <citation type="submission" date="2018-08" db="EMBL/GenBank/DDBJ databases">
        <title>Horizontal acquisition of hydrogen conversion ability and other habitat adaptations in Hydrogenovibrio crunogenus strains.</title>
        <authorList>
            <person name="Gonnella G."/>
            <person name="Adam N."/>
            <person name="Perner M."/>
        </authorList>
    </citation>
    <scope>NUCLEOTIDE SEQUENCE [LARGE SCALE GENOMIC DNA]</scope>
    <source>
        <strain evidence="1 2">SP-41</strain>
    </source>
</reference>
<dbReference type="Proteomes" id="UP000296201">
    <property type="component" value="Chromosome"/>
</dbReference>
<dbReference type="EMBL" id="CP032096">
    <property type="protein sequence ID" value="QBZ82172.1"/>
    <property type="molecule type" value="Genomic_DNA"/>
</dbReference>
<name>A0A4P7NZ23_9GAMM</name>
<organism evidence="1 2">
    <name type="scientific">Hydrogenovibrio crunogenus</name>
    <dbReference type="NCBI Taxonomy" id="39765"/>
    <lineage>
        <taxon>Bacteria</taxon>
        <taxon>Pseudomonadati</taxon>
        <taxon>Pseudomonadota</taxon>
        <taxon>Gammaproteobacteria</taxon>
        <taxon>Thiotrichales</taxon>
        <taxon>Piscirickettsiaceae</taxon>
        <taxon>Hydrogenovibrio</taxon>
    </lineage>
</organism>
<gene>
    <name evidence="1" type="ORF">GHNINEIG_00196</name>
</gene>
<dbReference type="OrthoDB" id="5616278at2"/>
<evidence type="ECO:0000313" key="1">
    <source>
        <dbReference type="EMBL" id="QBZ82172.1"/>
    </source>
</evidence>
<dbReference type="AlphaFoldDB" id="A0A4P7NZ23"/>
<protein>
    <submittedName>
        <fullName evidence="1">Uncharacterized protein</fullName>
    </submittedName>
</protein>
<dbReference type="RefSeq" id="WP_135794925.1">
    <property type="nucleotide sequence ID" value="NZ_CP032096.1"/>
</dbReference>
<keyword evidence="2" id="KW-1185">Reference proteome</keyword>